<feature type="compositionally biased region" description="Acidic residues" evidence="1">
    <location>
        <begin position="370"/>
        <end position="380"/>
    </location>
</feature>
<feature type="compositionally biased region" description="Polar residues" evidence="1">
    <location>
        <begin position="531"/>
        <end position="546"/>
    </location>
</feature>
<evidence type="ECO:0000256" key="3">
    <source>
        <dbReference type="SAM" id="SignalP"/>
    </source>
</evidence>
<evidence type="ECO:0000313" key="5">
    <source>
        <dbReference type="Proteomes" id="UP001465976"/>
    </source>
</evidence>
<feature type="chain" id="PRO_5045673573" evidence="3">
    <location>
        <begin position="21"/>
        <end position="806"/>
    </location>
</feature>
<feature type="compositionally biased region" description="Pro residues" evidence="1">
    <location>
        <begin position="472"/>
        <end position="489"/>
    </location>
</feature>
<sequence>MFRGLLPVGLVALLIQIALAEREGYSELHNKDGKSPCDLKDALSDCSGSSRRALSLVPRKPPANPCTCTNVFWNIWSACLYSEDNTTSLEYSGDWEKQCRDNSFSVQNRTAGDDDERLKQLNIPSWAYAAAPQNGTFNVLMAAEEARTGSRLSTLTIVLPIVTAIAVFIVCGVLFFFYSRRKRRRARGKEHGTNLYQIVTRRIWAPKIRKGTRADSWQIDGRSDSEEFELVLPKSPSTTGATYGGENARMSMSPMTMGPNSSILYSSVSPSSRNIETTLPGKKIWRDSALVQRLRRGWLRLRLPFKDGLVQVHSTTPSRRFEIDASSKSVRTNSTLENYRKAGFRNNPMSPSTAEGTSIWDHYTVPETIHEDDEEDDTDSDLGLGERVEHADDGYRSLISVRDRQPLPDVLVIGRPNRHASLLSGETATHSLQVDPPSPTRSSPGLPPSPRQLQYSSAPSRVLSSSRRIQTPPTPDYPAPLPPSSPPRSPPREERPSIESVLEPVVSAPPTVLSPSPGQLPPLTVSIPTPLYTNRQPSNQTQQNRQLPAYPPGISHQRSSSSLSNRPALPHPPHPRTNVSQQPLHARSAEHLISASYGLEDSSSNFSQYSLLCSPPYRPSPLPEEILIARGDPPHILHDNPHAGTETHPEEMSPPYRSQSPPPAISAPYAQPDGVTGHQEGPREQGQTQVQGRRELPVPPKPSPRVPHQRLLSVDSAENMRPRSPFLAPLDAVASGRSRRMSSESAVTDVNVSLLFPGAVRAAGYAPGVSTNGANASTDSVQRLGGVDGIGGRSRDPRWYPEPSIG</sequence>
<evidence type="ECO:0000256" key="2">
    <source>
        <dbReference type="SAM" id="Phobius"/>
    </source>
</evidence>
<feature type="region of interest" description="Disordered" evidence="1">
    <location>
        <begin position="765"/>
        <end position="806"/>
    </location>
</feature>
<proteinExistence type="predicted"/>
<keyword evidence="2" id="KW-0472">Membrane</keyword>
<dbReference type="Proteomes" id="UP001465976">
    <property type="component" value="Unassembled WGS sequence"/>
</dbReference>
<feature type="region of interest" description="Disordered" evidence="1">
    <location>
        <begin position="341"/>
        <end position="360"/>
    </location>
</feature>
<gene>
    <name evidence="4" type="ORF">V5O48_012741</name>
</gene>
<protein>
    <submittedName>
        <fullName evidence="4">Uncharacterized protein</fullName>
    </submittedName>
</protein>
<name>A0ABR3F211_9AGAR</name>
<organism evidence="4 5">
    <name type="scientific">Marasmius crinis-equi</name>
    <dbReference type="NCBI Taxonomy" id="585013"/>
    <lineage>
        <taxon>Eukaryota</taxon>
        <taxon>Fungi</taxon>
        <taxon>Dikarya</taxon>
        <taxon>Basidiomycota</taxon>
        <taxon>Agaricomycotina</taxon>
        <taxon>Agaricomycetes</taxon>
        <taxon>Agaricomycetidae</taxon>
        <taxon>Agaricales</taxon>
        <taxon>Marasmiineae</taxon>
        <taxon>Marasmiaceae</taxon>
        <taxon>Marasmius</taxon>
    </lineage>
</organism>
<accession>A0ABR3F211</accession>
<evidence type="ECO:0000313" key="4">
    <source>
        <dbReference type="EMBL" id="KAL0569227.1"/>
    </source>
</evidence>
<feature type="compositionally biased region" description="Basic and acidic residues" evidence="1">
    <location>
        <begin position="632"/>
        <end position="651"/>
    </location>
</feature>
<feature type="transmembrane region" description="Helical" evidence="2">
    <location>
        <begin position="157"/>
        <end position="178"/>
    </location>
</feature>
<keyword evidence="2" id="KW-0812">Transmembrane</keyword>
<keyword evidence="2" id="KW-1133">Transmembrane helix</keyword>
<evidence type="ECO:0000256" key="1">
    <source>
        <dbReference type="SAM" id="MobiDB-lite"/>
    </source>
</evidence>
<keyword evidence="5" id="KW-1185">Reference proteome</keyword>
<feature type="region of interest" description="Disordered" evidence="1">
    <location>
        <begin position="369"/>
        <end position="389"/>
    </location>
</feature>
<feature type="region of interest" description="Disordered" evidence="1">
    <location>
        <begin position="632"/>
        <end position="723"/>
    </location>
</feature>
<reference evidence="4 5" key="1">
    <citation type="submission" date="2024-02" db="EMBL/GenBank/DDBJ databases">
        <title>A draft genome for the cacao thread blight pathogen Marasmius crinis-equi.</title>
        <authorList>
            <person name="Cohen S.P."/>
            <person name="Baruah I.K."/>
            <person name="Amoako-Attah I."/>
            <person name="Bukari Y."/>
            <person name="Meinhardt L.W."/>
            <person name="Bailey B.A."/>
        </authorList>
    </citation>
    <scope>NUCLEOTIDE SEQUENCE [LARGE SCALE GENOMIC DNA]</scope>
    <source>
        <strain evidence="4 5">GH-76</strain>
    </source>
</reference>
<feature type="compositionally biased region" description="Polar residues" evidence="1">
    <location>
        <begin position="347"/>
        <end position="356"/>
    </location>
</feature>
<dbReference type="EMBL" id="JBAHYK010001164">
    <property type="protein sequence ID" value="KAL0569227.1"/>
    <property type="molecule type" value="Genomic_DNA"/>
</dbReference>
<comment type="caution">
    <text evidence="4">The sequence shown here is derived from an EMBL/GenBank/DDBJ whole genome shotgun (WGS) entry which is preliminary data.</text>
</comment>
<feature type="region of interest" description="Disordered" evidence="1">
    <location>
        <begin position="427"/>
        <end position="584"/>
    </location>
</feature>
<keyword evidence="3" id="KW-0732">Signal</keyword>
<feature type="compositionally biased region" description="Low complexity" evidence="1">
    <location>
        <begin position="456"/>
        <end position="468"/>
    </location>
</feature>
<feature type="signal peptide" evidence="3">
    <location>
        <begin position="1"/>
        <end position="20"/>
    </location>
</feature>
<feature type="compositionally biased region" description="Polar residues" evidence="1">
    <location>
        <begin position="769"/>
        <end position="781"/>
    </location>
</feature>